<dbReference type="EMBL" id="BMQB01000001">
    <property type="protein sequence ID" value="GGJ75622.1"/>
    <property type="molecule type" value="Genomic_DNA"/>
</dbReference>
<feature type="region of interest" description="Disordered" evidence="1">
    <location>
        <begin position="26"/>
        <end position="49"/>
    </location>
</feature>
<evidence type="ECO:0000313" key="2">
    <source>
        <dbReference type="EMBL" id="GGJ75622.1"/>
    </source>
</evidence>
<accession>A0A8J3F5X7</accession>
<name>A0A8J3F5X7_9ACTN</name>
<reference evidence="2" key="1">
    <citation type="journal article" date="2014" name="Int. J. Syst. Evol. Microbiol.">
        <title>Complete genome sequence of Corynebacterium casei LMG S-19264T (=DSM 44701T), isolated from a smear-ripened cheese.</title>
        <authorList>
            <consortium name="US DOE Joint Genome Institute (JGI-PGF)"/>
            <person name="Walter F."/>
            <person name="Albersmeier A."/>
            <person name="Kalinowski J."/>
            <person name="Ruckert C."/>
        </authorList>
    </citation>
    <scope>NUCLEOTIDE SEQUENCE</scope>
    <source>
        <strain evidence="2">JCM 3090</strain>
    </source>
</reference>
<gene>
    <name evidence="2" type="ORF">GCM10010123_02010</name>
</gene>
<comment type="caution">
    <text evidence="2">The sequence shown here is derived from an EMBL/GenBank/DDBJ whole genome shotgun (WGS) entry which is preliminary data.</text>
</comment>
<evidence type="ECO:0000256" key="1">
    <source>
        <dbReference type="SAM" id="MobiDB-lite"/>
    </source>
</evidence>
<reference evidence="2" key="2">
    <citation type="submission" date="2020-09" db="EMBL/GenBank/DDBJ databases">
        <authorList>
            <person name="Sun Q."/>
            <person name="Ohkuma M."/>
        </authorList>
    </citation>
    <scope>NUCLEOTIDE SEQUENCE</scope>
    <source>
        <strain evidence="2">JCM 3090</strain>
    </source>
</reference>
<dbReference type="Proteomes" id="UP000649739">
    <property type="component" value="Unassembled WGS sequence"/>
</dbReference>
<dbReference type="AlphaFoldDB" id="A0A8J3F5X7"/>
<protein>
    <submittedName>
        <fullName evidence="2">Uncharacterized protein</fullName>
    </submittedName>
</protein>
<keyword evidence="3" id="KW-1185">Reference proteome</keyword>
<sequence length="49" mass="5178">MWPRVGDAVSLPSTMQVNNDTVINSKDFGDWWKAGGAGRAADPTEGDVG</sequence>
<proteinExistence type="predicted"/>
<evidence type="ECO:0000313" key="3">
    <source>
        <dbReference type="Proteomes" id="UP000649739"/>
    </source>
</evidence>
<organism evidence="2 3">
    <name type="scientific">Pilimelia anulata</name>
    <dbReference type="NCBI Taxonomy" id="53371"/>
    <lineage>
        <taxon>Bacteria</taxon>
        <taxon>Bacillati</taxon>
        <taxon>Actinomycetota</taxon>
        <taxon>Actinomycetes</taxon>
        <taxon>Micromonosporales</taxon>
        <taxon>Micromonosporaceae</taxon>
        <taxon>Pilimelia</taxon>
    </lineage>
</organism>